<accession>F7L2E5</accession>
<dbReference type="Proteomes" id="UP000004160">
    <property type="component" value="Unassembled WGS sequence"/>
</dbReference>
<evidence type="ECO:0000313" key="1">
    <source>
        <dbReference type="EMBL" id="EGN65825.1"/>
    </source>
</evidence>
<protein>
    <submittedName>
        <fullName evidence="1">Uncharacterized protein</fullName>
    </submittedName>
</protein>
<comment type="caution">
    <text evidence="1">The sequence shown here is derived from an EMBL/GenBank/DDBJ whole genome shotgun (WGS) entry which is preliminary data.</text>
</comment>
<name>F7L2E5_9FUSO</name>
<sequence>MNAINDNKTNYYLDYKVAGYYASDIRNMTLTEMRNVGTRGWNKTVRMLKGDAKDAYNFYRARAVEIMGSRNIEKKFLDGSPVEQVLTEGFDKNGYKINFRNFSTEGEGNYPTIDLYNTNGKSKYEIKFEE</sequence>
<evidence type="ECO:0000313" key="2">
    <source>
        <dbReference type="Proteomes" id="UP000004160"/>
    </source>
</evidence>
<keyword evidence="2" id="KW-1185">Reference proteome</keyword>
<gene>
    <name evidence="1" type="ORF">HMPREF0401_02139</name>
</gene>
<organism evidence="1 2">
    <name type="scientific">Fusobacterium animalis 11_3_2</name>
    <dbReference type="NCBI Taxonomy" id="457403"/>
    <lineage>
        <taxon>Bacteria</taxon>
        <taxon>Fusobacteriati</taxon>
        <taxon>Fusobacteriota</taxon>
        <taxon>Fusobacteriia</taxon>
        <taxon>Fusobacteriales</taxon>
        <taxon>Fusobacteriaceae</taxon>
        <taxon>Fusobacterium</taxon>
    </lineage>
</organism>
<dbReference type="RefSeq" id="WP_008694420.1">
    <property type="nucleotide sequence ID" value="NZ_GL945394.1"/>
</dbReference>
<dbReference type="AlphaFoldDB" id="F7L2E5"/>
<dbReference type="EMBL" id="ACUO01000032">
    <property type="protein sequence ID" value="EGN65825.1"/>
    <property type="molecule type" value="Genomic_DNA"/>
</dbReference>
<proteinExistence type="predicted"/>
<dbReference type="HOGENOM" id="CLU_1934979_0_0_0"/>
<reference evidence="1" key="1">
    <citation type="submission" date="2011-05" db="EMBL/GenBank/DDBJ databases">
        <title>The Genome Sequence of Fusobacterium sp. 11_3_2.</title>
        <authorList>
            <consortium name="The Broad Institute Genome Sequencing Platform"/>
            <person name="Earl A."/>
            <person name="Ward D."/>
            <person name="Feldgarden M."/>
            <person name="Gevers D."/>
            <person name="Sibley C.D."/>
            <person name="White A.P."/>
            <person name="Crowley S."/>
            <person name="Surette M."/>
            <person name="Strauss J.C."/>
            <person name="Ambrose C.E."/>
            <person name="Allen-Vercoe E."/>
            <person name="Young S.K."/>
            <person name="Zeng Q."/>
            <person name="Gargeya S."/>
            <person name="Fitzgerald M."/>
            <person name="Haas B."/>
            <person name="Abouelleil A."/>
            <person name="Alvarado L."/>
            <person name="Arachchi H.M."/>
            <person name="Berlin A."/>
            <person name="Brown A."/>
            <person name="Chapman S.B."/>
            <person name="Chen Z."/>
            <person name="Dunbar C."/>
            <person name="Freedman E."/>
            <person name="Gearin G."/>
            <person name="Gellesch M."/>
            <person name="Goldberg J."/>
            <person name="Griggs A."/>
            <person name="Gujja S."/>
            <person name="Heiman D."/>
            <person name="Howarth C."/>
            <person name="Larson L."/>
            <person name="Lui A."/>
            <person name="MacDonald P.J.P."/>
            <person name="Mehta T."/>
            <person name="Montmayeur A."/>
            <person name="Murphy C."/>
            <person name="Neiman D."/>
            <person name="Pearson M."/>
            <person name="Priest M."/>
            <person name="Roberts A."/>
            <person name="Saif S."/>
            <person name="Shea T."/>
            <person name="Shenoy N."/>
            <person name="Sisk P."/>
            <person name="Stolte C."/>
            <person name="Sykes S."/>
            <person name="Wortman J."/>
            <person name="Nusbaum C."/>
            <person name="Birren B."/>
        </authorList>
    </citation>
    <scope>NUCLEOTIDE SEQUENCE [LARGE SCALE GENOMIC DNA]</scope>
    <source>
        <strain evidence="1">11_3_2</strain>
    </source>
</reference>
<dbReference type="PATRIC" id="fig|457403.8.peg.2168"/>